<reference evidence="1" key="1">
    <citation type="journal article" date="2010" name="Science">
        <title>The genome of the Western clawed frog Xenopus tropicalis.</title>
        <authorList>
            <person name="Hellsten U."/>
            <person name="Harland R.M."/>
            <person name="Gilchrist M.J."/>
            <person name="Hendrix D."/>
            <person name="Jurka J."/>
            <person name="Kapitonov V."/>
            <person name="Ovcharenko I."/>
            <person name="Putnam N.H."/>
            <person name="Shu S."/>
            <person name="Taher L."/>
            <person name="Blitz I.L."/>
            <person name="Blumberg B."/>
            <person name="Dichmann D.S."/>
            <person name="Dubchak I."/>
            <person name="Amaya E."/>
            <person name="Detter J.C."/>
            <person name="Fletcher R."/>
            <person name="Gerhard D.S."/>
            <person name="Goodstein D."/>
            <person name="Graves T."/>
            <person name="Grigoriev I.V."/>
            <person name="Grimwood J."/>
            <person name="Kawashima T."/>
            <person name="Lindquist E."/>
            <person name="Lucas S.M."/>
            <person name="Mead P.E."/>
            <person name="Mitros T."/>
            <person name="Ogino H."/>
            <person name="Ohta Y."/>
            <person name="Poliakov A.V."/>
            <person name="Pollet N."/>
            <person name="Robert J."/>
            <person name="Salamov A."/>
            <person name="Sater A.K."/>
            <person name="Schmutz J."/>
            <person name="Terry A."/>
            <person name="Vize P.D."/>
            <person name="Warren W.C."/>
            <person name="Wells D."/>
            <person name="Wills A."/>
            <person name="Wilson R.K."/>
            <person name="Zimmerman L.B."/>
            <person name="Zorn A.M."/>
            <person name="Grainger R."/>
            <person name="Grammer T."/>
            <person name="Khokha M.K."/>
            <person name="Richardson P.M."/>
            <person name="Rokhsar D.S."/>
        </authorList>
    </citation>
    <scope>NUCLEOTIDE SEQUENCE [LARGE SCALE GENOMIC DNA]</scope>
    <source>
        <strain evidence="1">Nigerian</strain>
    </source>
</reference>
<accession>A0A6I8QR23</accession>
<dbReference type="GeneTree" id="ENSGT01010000229190"/>
<dbReference type="FunCoup" id="A0A6I8QR23">
    <property type="interactions" value="816"/>
</dbReference>
<sequence>MFQKDMPNIFFNFLLEEMGSNIDELQKDVSDLMTQAGIENTEDIKTSITKTYFEL</sequence>
<proteinExistence type="predicted"/>
<dbReference type="AlphaFoldDB" id="A0A6I8QR23"/>
<reference evidence="1" key="2">
    <citation type="submission" date="2020-05" db="UniProtKB">
        <authorList>
            <consortium name="Ensembl"/>
        </authorList>
    </citation>
    <scope>IDENTIFICATION</scope>
</reference>
<organism evidence="1">
    <name type="scientific">Xenopus tropicalis</name>
    <name type="common">Western clawed frog</name>
    <name type="synonym">Silurana tropicalis</name>
    <dbReference type="NCBI Taxonomy" id="8364"/>
    <lineage>
        <taxon>Eukaryota</taxon>
        <taxon>Metazoa</taxon>
        <taxon>Chordata</taxon>
        <taxon>Craniata</taxon>
        <taxon>Vertebrata</taxon>
        <taxon>Euteleostomi</taxon>
        <taxon>Amphibia</taxon>
        <taxon>Batrachia</taxon>
        <taxon>Anura</taxon>
        <taxon>Pipoidea</taxon>
        <taxon>Pipidae</taxon>
        <taxon>Xenopodinae</taxon>
        <taxon>Xenopus</taxon>
        <taxon>Silurana</taxon>
    </lineage>
</organism>
<protein>
    <submittedName>
        <fullName evidence="1">Uncharacterized protein</fullName>
    </submittedName>
</protein>
<dbReference type="InParanoid" id="A0A6I8QR23"/>
<dbReference type="Bgee" id="ENSXETG00000041392">
    <property type="expression patterns" value="Expressed in neurula embryo and 6 other cell types or tissues"/>
</dbReference>
<evidence type="ECO:0000313" key="1">
    <source>
        <dbReference type="Ensembl" id="ENSXETP00000071715"/>
    </source>
</evidence>
<dbReference type="Ensembl" id="ENSXETT00000093592">
    <property type="protein sequence ID" value="ENSXETP00000071715"/>
    <property type="gene ID" value="ENSXETG00000041392"/>
</dbReference>
<name>A0A6I8QR23_XENTR</name>